<reference evidence="1 2" key="1">
    <citation type="journal article" date="2016" name="Int. J. Syst. Evol. Microbiol.">
        <title>Labrenzia salina sp. nov., isolated from the rhizosphere of the halophyte Arthrocnemum macrostachyum.</title>
        <authorList>
            <person name="Camacho M."/>
            <person name="Redondo-Gomez S."/>
            <person name="Rodriguez-Llorente I."/>
            <person name="Rohde M."/>
            <person name="Sproer C."/>
            <person name="Schumann P."/>
            <person name="Klenk H.P."/>
            <person name="Montero-Calasanz M.D.C."/>
        </authorList>
    </citation>
    <scope>NUCLEOTIDE SEQUENCE [LARGE SCALE GENOMIC DNA]</scope>
    <source>
        <strain evidence="1 2">DSM 29163</strain>
    </source>
</reference>
<gene>
    <name evidence="1" type="ORF">ON753_13240</name>
</gene>
<organism evidence="1 2">
    <name type="scientific">Roseibium salinum</name>
    <dbReference type="NCBI Taxonomy" id="1604349"/>
    <lineage>
        <taxon>Bacteria</taxon>
        <taxon>Pseudomonadati</taxon>
        <taxon>Pseudomonadota</taxon>
        <taxon>Alphaproteobacteria</taxon>
        <taxon>Hyphomicrobiales</taxon>
        <taxon>Stappiaceae</taxon>
        <taxon>Roseibium</taxon>
    </lineage>
</organism>
<dbReference type="EMBL" id="JAPEVI010000003">
    <property type="protein sequence ID" value="MCX2723326.1"/>
    <property type="molecule type" value="Genomic_DNA"/>
</dbReference>
<accession>A0ABT3R2L5</accession>
<dbReference type="RefSeq" id="WP_265963109.1">
    <property type="nucleotide sequence ID" value="NZ_JAPEVI010000003.1"/>
</dbReference>
<name>A0ABT3R2L5_9HYPH</name>
<comment type="caution">
    <text evidence="1">The sequence shown here is derived from an EMBL/GenBank/DDBJ whole genome shotgun (WGS) entry which is preliminary data.</text>
</comment>
<dbReference type="Proteomes" id="UP001300261">
    <property type="component" value="Unassembled WGS sequence"/>
</dbReference>
<protein>
    <submittedName>
        <fullName evidence="1">Uncharacterized protein</fullName>
    </submittedName>
</protein>
<sequence>MTKRSLAKGLLVGPAMVGIAAIGWNDALPEAIAAQVSSPVLPVEIVTADEDYNGTLMNSVLLSYWGPLLQLIREDYPDATRRQALRPRGYEIGGDEIQDQSGLLEEVHASATESGWKPVPKYSFDSAVFSMRGYEFDGKVFALAALSDFVRVSDGAVTISFDPPPASDEFDLVPAVVFTNLEHDGGSFPWIHPNAPVLTFGENSPRWLPRNGR</sequence>
<evidence type="ECO:0000313" key="2">
    <source>
        <dbReference type="Proteomes" id="UP001300261"/>
    </source>
</evidence>
<keyword evidence="2" id="KW-1185">Reference proteome</keyword>
<proteinExistence type="predicted"/>
<evidence type="ECO:0000313" key="1">
    <source>
        <dbReference type="EMBL" id="MCX2723326.1"/>
    </source>
</evidence>